<keyword evidence="3" id="KW-1185">Reference proteome</keyword>
<accession>A0ABW5N5U7</accession>
<reference evidence="3" key="1">
    <citation type="journal article" date="2019" name="Int. J. Syst. Evol. Microbiol.">
        <title>The Global Catalogue of Microorganisms (GCM) 10K type strain sequencing project: providing services to taxonomists for standard genome sequencing and annotation.</title>
        <authorList>
            <consortium name="The Broad Institute Genomics Platform"/>
            <consortium name="The Broad Institute Genome Sequencing Center for Infectious Disease"/>
            <person name="Wu L."/>
            <person name="Ma J."/>
        </authorList>
    </citation>
    <scope>NUCLEOTIDE SEQUENCE [LARGE SCALE GENOMIC DNA]</scope>
    <source>
        <strain evidence="3">KCTC 42423</strain>
    </source>
</reference>
<feature type="signal peptide" evidence="1">
    <location>
        <begin position="1"/>
        <end position="20"/>
    </location>
</feature>
<comment type="caution">
    <text evidence="2">The sequence shown here is derived from an EMBL/GenBank/DDBJ whole genome shotgun (WGS) entry which is preliminary data.</text>
</comment>
<evidence type="ECO:0000313" key="2">
    <source>
        <dbReference type="EMBL" id="MFD2591005.1"/>
    </source>
</evidence>
<sequence>MCRTFLFILFFTGSLLTAYAQVTVHIAPSTRLPKDSIRTHKLLHSFEAFLSLKEKPNRENSYISPSHLLATSALLDELKHIEKSRRFEQDAFYHCYVNNIILIDATTYLLQFSYVGTHKETPVLRAVFSLLAEEQPDRFYFYSPLVSNTALWKTKKHESYTYHYQNEAVLEEAMAYTAQAKAYDQILNSDTQTPTTLYCAKNFNEVLRLMGIDYKADYNGYRYNTVTATENGHHLVIDGYLAATDRSFDPHDLWHSRARRVFPADRIHKAVDEGCAFLFGGSWGYSWEEILQKFKTFIAITPNPDWLALYKEGRDFGDETKKPLRVDYMINALLVQKIKKEEGFPAVVPLLNCGKKKEAYFPALKKATGITKKNFNTRISALIAPIQ</sequence>
<dbReference type="EMBL" id="JBHULX010000013">
    <property type="protein sequence ID" value="MFD2591005.1"/>
    <property type="molecule type" value="Genomic_DNA"/>
</dbReference>
<evidence type="ECO:0000256" key="1">
    <source>
        <dbReference type="SAM" id="SignalP"/>
    </source>
</evidence>
<protein>
    <submittedName>
        <fullName evidence="2">Uncharacterized protein</fullName>
    </submittedName>
</protein>
<name>A0ABW5N5U7_9FLAO</name>
<dbReference type="Proteomes" id="UP001597459">
    <property type="component" value="Unassembled WGS sequence"/>
</dbReference>
<proteinExistence type="predicted"/>
<feature type="chain" id="PRO_5046912861" evidence="1">
    <location>
        <begin position="21"/>
        <end position="387"/>
    </location>
</feature>
<dbReference type="RefSeq" id="WP_378253172.1">
    <property type="nucleotide sequence ID" value="NZ_JBHSJV010000001.1"/>
</dbReference>
<keyword evidence="1" id="KW-0732">Signal</keyword>
<evidence type="ECO:0000313" key="3">
    <source>
        <dbReference type="Proteomes" id="UP001597459"/>
    </source>
</evidence>
<gene>
    <name evidence="2" type="ORF">ACFSTE_09195</name>
</gene>
<organism evidence="2 3">
    <name type="scientific">Aquimarina hainanensis</name>
    <dbReference type="NCBI Taxonomy" id="1578017"/>
    <lineage>
        <taxon>Bacteria</taxon>
        <taxon>Pseudomonadati</taxon>
        <taxon>Bacteroidota</taxon>
        <taxon>Flavobacteriia</taxon>
        <taxon>Flavobacteriales</taxon>
        <taxon>Flavobacteriaceae</taxon>
        <taxon>Aquimarina</taxon>
    </lineage>
</organism>